<evidence type="ECO:0000259" key="4">
    <source>
        <dbReference type="Pfam" id="PF13193"/>
    </source>
</evidence>
<proteinExistence type="inferred from homology"/>
<accession>A0A917RID7</accession>
<dbReference type="GO" id="GO:0006631">
    <property type="term" value="P:fatty acid metabolic process"/>
    <property type="evidence" value="ECO:0007669"/>
    <property type="project" value="TreeGrafter"/>
</dbReference>
<dbReference type="InterPro" id="IPR042099">
    <property type="entry name" value="ANL_N_sf"/>
</dbReference>
<dbReference type="SUPFAM" id="SSF56801">
    <property type="entry name" value="Acetyl-CoA synthetase-like"/>
    <property type="match status" value="1"/>
</dbReference>
<evidence type="ECO:0000256" key="2">
    <source>
        <dbReference type="ARBA" id="ARBA00022598"/>
    </source>
</evidence>
<feature type="domain" description="AMP-dependent synthetase/ligase" evidence="3">
    <location>
        <begin position="7"/>
        <end position="358"/>
    </location>
</feature>
<feature type="domain" description="AMP-binding enzyme C-terminal" evidence="4">
    <location>
        <begin position="419"/>
        <end position="497"/>
    </location>
</feature>
<dbReference type="GO" id="GO:0031956">
    <property type="term" value="F:medium-chain fatty acid-CoA ligase activity"/>
    <property type="evidence" value="ECO:0007669"/>
    <property type="project" value="TreeGrafter"/>
</dbReference>
<dbReference type="InterPro" id="IPR000873">
    <property type="entry name" value="AMP-dep_synth/lig_dom"/>
</dbReference>
<dbReference type="PROSITE" id="PS00455">
    <property type="entry name" value="AMP_BINDING"/>
    <property type="match status" value="1"/>
</dbReference>
<dbReference type="AlphaFoldDB" id="A0A917RID7"/>
<comment type="caution">
    <text evidence="5">The sequence shown here is derived from an EMBL/GenBank/DDBJ whole genome shotgun (WGS) entry which is preliminary data.</text>
</comment>
<sequence length="510" mass="55474">MFPGVHAVSTPDKPAAIMAGSGRTLSYRELDENSARLARVLYDGGLRPGDVIAMVSDNTLECFEIYWAALRSGLYVLAVNRHLSPAEVAYIIDDSDAQVVIASAGVGELAGSMPELVSGVQRWLAFGGPIDGYESYEQALAAAGPRLTEQPRGQDMLYSSGTTGRPKGVKPPLPGITVDQPGDPLTAVAGKLFRIDSSDVYLSPAPIYHAAPLRWCGVIHAYGGTVVLMEKFDAEQTLAAIEKFSATATQMVPTMFVRMLQLPEETRRRYDTSSLRLALHAAAPCPPEVKHAMIEWWGPVLAEYYGSTEGNGLSVITTPEWLQRPGAVGRSMLGPVHICDDAGNELAPREIGTVYFERETLPFEYHKDPDKTAAAQHPQHPNWTAVGDLGYVDEDGYLYLTDRKSFVIISGGVNIYPQEVENVLTLHPAIFDVGVIGVPDAEMGQQVKAVVQLHPGVAPEDSLAEDIIQYVRDRIANYKAPKTVDFVTSLPRTATGKLVKRELEKRYSPA</sequence>
<evidence type="ECO:0000256" key="1">
    <source>
        <dbReference type="ARBA" id="ARBA00006432"/>
    </source>
</evidence>
<dbReference type="Gene3D" id="3.30.300.30">
    <property type="match status" value="1"/>
</dbReference>
<dbReference type="InterPro" id="IPR045851">
    <property type="entry name" value="AMP-bd_C_sf"/>
</dbReference>
<keyword evidence="2 5" id="KW-0436">Ligase</keyword>
<reference evidence="5" key="2">
    <citation type="submission" date="2020-09" db="EMBL/GenBank/DDBJ databases">
        <authorList>
            <person name="Sun Q."/>
            <person name="Zhou Y."/>
        </authorList>
    </citation>
    <scope>NUCLEOTIDE SEQUENCE</scope>
    <source>
        <strain evidence="5">CGMCC 4.3508</strain>
    </source>
</reference>
<gene>
    <name evidence="5" type="ORF">GCM10011588_25380</name>
</gene>
<dbReference type="InterPro" id="IPR025110">
    <property type="entry name" value="AMP-bd_C"/>
</dbReference>
<organism evidence="5 6">
    <name type="scientific">Nocardia jinanensis</name>
    <dbReference type="NCBI Taxonomy" id="382504"/>
    <lineage>
        <taxon>Bacteria</taxon>
        <taxon>Bacillati</taxon>
        <taxon>Actinomycetota</taxon>
        <taxon>Actinomycetes</taxon>
        <taxon>Mycobacteriales</taxon>
        <taxon>Nocardiaceae</taxon>
        <taxon>Nocardia</taxon>
    </lineage>
</organism>
<evidence type="ECO:0000259" key="3">
    <source>
        <dbReference type="Pfam" id="PF00501"/>
    </source>
</evidence>
<evidence type="ECO:0000313" key="6">
    <source>
        <dbReference type="Proteomes" id="UP000638263"/>
    </source>
</evidence>
<evidence type="ECO:0000313" key="5">
    <source>
        <dbReference type="EMBL" id="GGL09935.1"/>
    </source>
</evidence>
<dbReference type="RefSeq" id="WP_058854327.1">
    <property type="nucleotide sequence ID" value="NZ_BMMH01000004.1"/>
</dbReference>
<reference evidence="5" key="1">
    <citation type="journal article" date="2014" name="Int. J. Syst. Evol. Microbiol.">
        <title>Complete genome sequence of Corynebacterium casei LMG S-19264T (=DSM 44701T), isolated from a smear-ripened cheese.</title>
        <authorList>
            <consortium name="US DOE Joint Genome Institute (JGI-PGF)"/>
            <person name="Walter F."/>
            <person name="Albersmeier A."/>
            <person name="Kalinowski J."/>
            <person name="Ruckert C."/>
        </authorList>
    </citation>
    <scope>NUCLEOTIDE SEQUENCE</scope>
    <source>
        <strain evidence="5">CGMCC 4.3508</strain>
    </source>
</reference>
<dbReference type="PANTHER" id="PTHR43201">
    <property type="entry name" value="ACYL-COA SYNTHETASE"/>
    <property type="match status" value="1"/>
</dbReference>
<dbReference type="Pfam" id="PF00501">
    <property type="entry name" value="AMP-binding"/>
    <property type="match status" value="1"/>
</dbReference>
<dbReference type="Proteomes" id="UP000638263">
    <property type="component" value="Unassembled WGS sequence"/>
</dbReference>
<dbReference type="PANTHER" id="PTHR43201:SF5">
    <property type="entry name" value="MEDIUM-CHAIN ACYL-COA LIGASE ACSF2, MITOCHONDRIAL"/>
    <property type="match status" value="1"/>
</dbReference>
<name>A0A917RID7_9NOCA</name>
<protein>
    <submittedName>
        <fullName evidence="5">Acyl-CoA ligase</fullName>
    </submittedName>
</protein>
<dbReference type="Gene3D" id="3.40.50.12780">
    <property type="entry name" value="N-terminal domain of ligase-like"/>
    <property type="match status" value="1"/>
</dbReference>
<dbReference type="InterPro" id="IPR020845">
    <property type="entry name" value="AMP-binding_CS"/>
</dbReference>
<keyword evidence="6" id="KW-1185">Reference proteome</keyword>
<comment type="similarity">
    <text evidence="1">Belongs to the ATP-dependent AMP-binding enzyme family.</text>
</comment>
<dbReference type="Pfam" id="PF13193">
    <property type="entry name" value="AMP-binding_C"/>
    <property type="match status" value="1"/>
</dbReference>
<dbReference type="EMBL" id="BMMH01000004">
    <property type="protein sequence ID" value="GGL09935.1"/>
    <property type="molecule type" value="Genomic_DNA"/>
</dbReference>